<evidence type="ECO:0000313" key="2">
    <source>
        <dbReference type="Proteomes" id="UP000092993"/>
    </source>
</evidence>
<dbReference type="OrthoDB" id="425354at2759"/>
<dbReference type="EMBL" id="LUGG01000001">
    <property type="protein sequence ID" value="OBZ78554.1"/>
    <property type="molecule type" value="Genomic_DNA"/>
</dbReference>
<keyword evidence="2" id="KW-1185">Reference proteome</keyword>
<name>A0A1C7MU91_GRIFR</name>
<comment type="caution">
    <text evidence="1">The sequence shown here is derived from an EMBL/GenBank/DDBJ whole genome shotgun (WGS) entry which is preliminary data.</text>
</comment>
<sequence>MTTLDISGKYMMNKSLGDDPTRSFASKVWAGLRARQSQWRQYISSTASLIGPNALTTTTSSGQCFREAGVSTWKKLRGTGSRVVGRMTPRSMVSSTHTRERHAEERTSWSMDQTWGFEEVKGEGRYVRHLFFTGPKSELIEARLVYDYQGGL</sequence>
<dbReference type="AlphaFoldDB" id="A0A1C7MU91"/>
<organism evidence="1 2">
    <name type="scientific">Grifola frondosa</name>
    <name type="common">Maitake</name>
    <name type="synonym">Polyporus frondosus</name>
    <dbReference type="NCBI Taxonomy" id="5627"/>
    <lineage>
        <taxon>Eukaryota</taxon>
        <taxon>Fungi</taxon>
        <taxon>Dikarya</taxon>
        <taxon>Basidiomycota</taxon>
        <taxon>Agaricomycotina</taxon>
        <taxon>Agaricomycetes</taxon>
        <taxon>Polyporales</taxon>
        <taxon>Grifolaceae</taxon>
        <taxon>Grifola</taxon>
    </lineage>
</organism>
<dbReference type="Proteomes" id="UP000092993">
    <property type="component" value="Unassembled WGS sequence"/>
</dbReference>
<reference evidence="1 2" key="1">
    <citation type="submission" date="2016-03" db="EMBL/GenBank/DDBJ databases">
        <title>Whole genome sequencing of Grifola frondosa 9006-11.</title>
        <authorList>
            <person name="Min B."/>
            <person name="Park H."/>
            <person name="Kim J.-G."/>
            <person name="Cho H."/>
            <person name="Oh Y.-L."/>
            <person name="Kong W.-S."/>
            <person name="Choi I.-G."/>
        </authorList>
    </citation>
    <scope>NUCLEOTIDE SEQUENCE [LARGE SCALE GENOMIC DNA]</scope>
    <source>
        <strain evidence="1 2">9006-11</strain>
    </source>
</reference>
<proteinExistence type="predicted"/>
<protein>
    <submittedName>
        <fullName evidence="1">Uncharacterized protein</fullName>
    </submittedName>
</protein>
<accession>A0A1C7MU91</accession>
<gene>
    <name evidence="1" type="ORF">A0H81_00975</name>
</gene>
<evidence type="ECO:0000313" key="1">
    <source>
        <dbReference type="EMBL" id="OBZ78554.1"/>
    </source>
</evidence>